<feature type="transmembrane region" description="Helical" evidence="1">
    <location>
        <begin position="6"/>
        <end position="22"/>
    </location>
</feature>
<reference evidence="3" key="1">
    <citation type="journal article" date="2011" name="PLoS Genet.">
        <title>Genomic analysis of the necrotrophic fungal pathogens Sclerotinia sclerotiorum and Botrytis cinerea.</title>
        <authorList>
            <person name="Amselem J."/>
            <person name="Cuomo C.A."/>
            <person name="van Kan J.A."/>
            <person name="Viaud M."/>
            <person name="Benito E.P."/>
            <person name="Couloux A."/>
            <person name="Coutinho P.M."/>
            <person name="de Vries R.P."/>
            <person name="Dyer P.S."/>
            <person name="Fillinger S."/>
            <person name="Fournier E."/>
            <person name="Gout L."/>
            <person name="Hahn M."/>
            <person name="Kohn L."/>
            <person name="Lapalu N."/>
            <person name="Plummer K.M."/>
            <person name="Pradier J.M."/>
            <person name="Quevillon E."/>
            <person name="Sharon A."/>
            <person name="Simon A."/>
            <person name="ten Have A."/>
            <person name="Tudzynski B."/>
            <person name="Tudzynski P."/>
            <person name="Wincker P."/>
            <person name="Andrew M."/>
            <person name="Anthouard V."/>
            <person name="Beever R.E."/>
            <person name="Beffa R."/>
            <person name="Benoit I."/>
            <person name="Bouzid O."/>
            <person name="Brault B."/>
            <person name="Chen Z."/>
            <person name="Choquer M."/>
            <person name="Collemare J."/>
            <person name="Cotton P."/>
            <person name="Danchin E.G."/>
            <person name="Da Silva C."/>
            <person name="Gautier A."/>
            <person name="Giraud C."/>
            <person name="Giraud T."/>
            <person name="Gonzalez C."/>
            <person name="Grossetete S."/>
            <person name="Guldener U."/>
            <person name="Henrissat B."/>
            <person name="Howlett B.J."/>
            <person name="Kodira C."/>
            <person name="Kretschmer M."/>
            <person name="Lappartient A."/>
            <person name="Leroch M."/>
            <person name="Levis C."/>
            <person name="Mauceli E."/>
            <person name="Neuveglise C."/>
            <person name="Oeser B."/>
            <person name="Pearson M."/>
            <person name="Poulain J."/>
            <person name="Poussereau N."/>
            <person name="Quesneville H."/>
            <person name="Rascle C."/>
            <person name="Schumacher J."/>
            <person name="Segurens B."/>
            <person name="Sexton A."/>
            <person name="Silva E."/>
            <person name="Sirven C."/>
            <person name="Soanes D.M."/>
            <person name="Talbot N.J."/>
            <person name="Templeton M."/>
            <person name="Yandava C."/>
            <person name="Yarden O."/>
            <person name="Zeng Q."/>
            <person name="Rollins J.A."/>
            <person name="Lebrun M.H."/>
            <person name="Dickman M."/>
        </authorList>
    </citation>
    <scope>NUCLEOTIDE SEQUENCE [LARGE SCALE GENOMIC DNA]</scope>
    <source>
        <strain evidence="3">T4</strain>
    </source>
</reference>
<dbReference type="InParanoid" id="G2YZF4"/>
<organism evidence="2 3">
    <name type="scientific">Botryotinia fuckeliana (strain T4)</name>
    <name type="common">Noble rot fungus</name>
    <name type="synonym">Botrytis cinerea</name>
    <dbReference type="NCBI Taxonomy" id="999810"/>
    <lineage>
        <taxon>Eukaryota</taxon>
        <taxon>Fungi</taxon>
        <taxon>Dikarya</taxon>
        <taxon>Ascomycota</taxon>
        <taxon>Pezizomycotina</taxon>
        <taxon>Leotiomycetes</taxon>
        <taxon>Helotiales</taxon>
        <taxon>Sclerotiniaceae</taxon>
        <taxon>Botrytis</taxon>
    </lineage>
</organism>
<sequence length="45" mass="5645">MHVFPYYSFLVLFYFFLVLLLHRPKRHATRVRSQTRQVGFKMKER</sequence>
<keyword evidence="1" id="KW-0812">Transmembrane</keyword>
<protein>
    <submittedName>
        <fullName evidence="2">Uncharacterized protein</fullName>
    </submittedName>
</protein>
<proteinExistence type="predicted"/>
<evidence type="ECO:0000313" key="3">
    <source>
        <dbReference type="Proteomes" id="UP000008177"/>
    </source>
</evidence>
<dbReference type="EMBL" id="FQ790362">
    <property type="protein sequence ID" value="CCD57002.1"/>
    <property type="molecule type" value="Genomic_DNA"/>
</dbReference>
<name>G2YZF4_BOTF4</name>
<dbReference type="Proteomes" id="UP000008177">
    <property type="component" value="Unplaced contigs"/>
</dbReference>
<gene>
    <name evidence="2" type="ORF">BofuT4_uP142640.1</name>
</gene>
<dbReference type="AlphaFoldDB" id="G2YZF4"/>
<keyword evidence="1" id="KW-1133">Transmembrane helix</keyword>
<accession>G2YZF4</accession>
<evidence type="ECO:0000256" key="1">
    <source>
        <dbReference type="SAM" id="Phobius"/>
    </source>
</evidence>
<keyword evidence="1" id="KW-0472">Membrane</keyword>
<dbReference type="HOGENOM" id="CLU_3207556_0_0_1"/>
<evidence type="ECO:0000313" key="2">
    <source>
        <dbReference type="EMBL" id="CCD57002.1"/>
    </source>
</evidence>